<dbReference type="Gene3D" id="3.30.450.20">
    <property type="entry name" value="PAS domain"/>
    <property type="match status" value="1"/>
</dbReference>
<comment type="catalytic activity">
    <reaction evidence="1">
        <text>ATP + protein L-histidine = ADP + protein N-phospho-L-histidine.</text>
        <dbReference type="EC" id="2.7.13.3"/>
    </reaction>
</comment>
<dbReference type="SUPFAM" id="SSF47384">
    <property type="entry name" value="Homodimeric domain of signal transducing histidine kinase"/>
    <property type="match status" value="1"/>
</dbReference>
<dbReference type="InterPro" id="IPR050736">
    <property type="entry name" value="Sensor_HK_Regulatory"/>
</dbReference>
<dbReference type="PANTHER" id="PTHR43711">
    <property type="entry name" value="TWO-COMPONENT HISTIDINE KINASE"/>
    <property type="match status" value="1"/>
</dbReference>
<dbReference type="Pfam" id="PF00512">
    <property type="entry name" value="HisKA"/>
    <property type="match status" value="1"/>
</dbReference>
<keyword evidence="4" id="KW-0808">Transferase</keyword>
<dbReference type="RefSeq" id="WP_340696254.1">
    <property type="nucleotide sequence ID" value="NZ_JBHTAT010000004.1"/>
</dbReference>
<dbReference type="Gene3D" id="3.30.565.10">
    <property type="entry name" value="Histidine kinase-like ATPase, C-terminal domain"/>
    <property type="match status" value="1"/>
</dbReference>
<feature type="transmembrane region" description="Helical" evidence="7">
    <location>
        <begin position="102"/>
        <end position="123"/>
    </location>
</feature>
<evidence type="ECO:0000313" key="9">
    <source>
        <dbReference type="EMBL" id="MFC7257204.1"/>
    </source>
</evidence>
<keyword evidence="9" id="KW-0067">ATP-binding</keyword>
<dbReference type="InterPro" id="IPR003594">
    <property type="entry name" value="HATPase_dom"/>
</dbReference>
<dbReference type="EC" id="2.7.13.3" evidence="2"/>
<dbReference type="PANTHER" id="PTHR43711:SF1">
    <property type="entry name" value="HISTIDINE KINASE 1"/>
    <property type="match status" value="1"/>
</dbReference>
<keyword evidence="5" id="KW-0418">Kinase</keyword>
<dbReference type="GO" id="GO:0005524">
    <property type="term" value="F:ATP binding"/>
    <property type="evidence" value="ECO:0007669"/>
    <property type="project" value="UniProtKB-KW"/>
</dbReference>
<organism evidence="9 10">
    <name type="scientific">Haloplanus litoreus</name>
    <dbReference type="NCBI Taxonomy" id="767515"/>
    <lineage>
        <taxon>Archaea</taxon>
        <taxon>Methanobacteriati</taxon>
        <taxon>Methanobacteriota</taxon>
        <taxon>Stenosarchaea group</taxon>
        <taxon>Halobacteria</taxon>
        <taxon>Halobacteriales</taxon>
        <taxon>Haloferacaceae</taxon>
        <taxon>Haloplanus</taxon>
    </lineage>
</organism>
<evidence type="ECO:0000256" key="1">
    <source>
        <dbReference type="ARBA" id="ARBA00000085"/>
    </source>
</evidence>
<dbReference type="CDD" id="cd00082">
    <property type="entry name" value="HisKA"/>
    <property type="match status" value="1"/>
</dbReference>
<comment type="caution">
    <text evidence="9">The sequence shown here is derived from an EMBL/GenBank/DDBJ whole genome shotgun (WGS) entry which is preliminary data.</text>
</comment>
<evidence type="ECO:0000256" key="6">
    <source>
        <dbReference type="ARBA" id="ARBA00023012"/>
    </source>
</evidence>
<proteinExistence type="predicted"/>
<dbReference type="InterPro" id="IPR005467">
    <property type="entry name" value="His_kinase_dom"/>
</dbReference>
<dbReference type="InterPro" id="IPR004358">
    <property type="entry name" value="Sig_transdc_His_kin-like_C"/>
</dbReference>
<dbReference type="InterPro" id="IPR036890">
    <property type="entry name" value="HATPase_C_sf"/>
</dbReference>
<name>A0ABD6A3U2_9EURY</name>
<evidence type="ECO:0000256" key="3">
    <source>
        <dbReference type="ARBA" id="ARBA00022553"/>
    </source>
</evidence>
<protein>
    <recommendedName>
        <fullName evidence="2">histidine kinase</fullName>
        <ecNumber evidence="2">2.7.13.3</ecNumber>
    </recommendedName>
</protein>
<feature type="transmembrane region" description="Helical" evidence="7">
    <location>
        <begin position="175"/>
        <end position="195"/>
    </location>
</feature>
<feature type="transmembrane region" description="Helical" evidence="7">
    <location>
        <begin position="6"/>
        <end position="26"/>
    </location>
</feature>
<dbReference type="PRINTS" id="PR00344">
    <property type="entry name" value="BCTRLSENSOR"/>
</dbReference>
<dbReference type="SMART" id="SM00388">
    <property type="entry name" value="HisKA"/>
    <property type="match status" value="1"/>
</dbReference>
<evidence type="ECO:0000256" key="7">
    <source>
        <dbReference type="SAM" id="Phobius"/>
    </source>
</evidence>
<evidence type="ECO:0000313" key="10">
    <source>
        <dbReference type="Proteomes" id="UP001596434"/>
    </source>
</evidence>
<evidence type="ECO:0000256" key="4">
    <source>
        <dbReference type="ARBA" id="ARBA00022679"/>
    </source>
</evidence>
<keyword evidence="7" id="KW-0812">Transmembrane</keyword>
<feature type="transmembrane region" description="Helical" evidence="7">
    <location>
        <begin position="143"/>
        <end position="163"/>
    </location>
</feature>
<dbReference type="GO" id="GO:0004673">
    <property type="term" value="F:protein histidine kinase activity"/>
    <property type="evidence" value="ECO:0007669"/>
    <property type="project" value="UniProtKB-EC"/>
</dbReference>
<feature type="transmembrane region" description="Helical" evidence="7">
    <location>
        <begin position="70"/>
        <end position="90"/>
    </location>
</feature>
<dbReference type="InterPro" id="IPR003661">
    <property type="entry name" value="HisK_dim/P_dom"/>
</dbReference>
<dbReference type="SUPFAM" id="SSF55785">
    <property type="entry name" value="PYP-like sensor domain (PAS domain)"/>
    <property type="match status" value="1"/>
</dbReference>
<keyword evidence="6" id="KW-0902">Two-component regulatory system</keyword>
<evidence type="ECO:0000259" key="8">
    <source>
        <dbReference type="PROSITE" id="PS50109"/>
    </source>
</evidence>
<dbReference type="SMART" id="SM00387">
    <property type="entry name" value="HATPase_c"/>
    <property type="match status" value="1"/>
</dbReference>
<dbReference type="SUPFAM" id="SSF55874">
    <property type="entry name" value="ATPase domain of HSP90 chaperone/DNA topoisomerase II/histidine kinase"/>
    <property type="match status" value="1"/>
</dbReference>
<dbReference type="InterPro" id="IPR035965">
    <property type="entry name" value="PAS-like_dom_sf"/>
</dbReference>
<gene>
    <name evidence="9" type="ORF">ACFQKE_18250</name>
</gene>
<reference evidence="9 10" key="1">
    <citation type="journal article" date="2019" name="Int. J. Syst. Evol. Microbiol.">
        <title>The Global Catalogue of Microorganisms (GCM) 10K type strain sequencing project: providing services to taxonomists for standard genome sequencing and annotation.</title>
        <authorList>
            <consortium name="The Broad Institute Genomics Platform"/>
            <consortium name="The Broad Institute Genome Sequencing Center for Infectious Disease"/>
            <person name="Wu L."/>
            <person name="Ma J."/>
        </authorList>
    </citation>
    <scope>NUCLEOTIDE SEQUENCE [LARGE SCALE GENOMIC DNA]</scope>
    <source>
        <strain evidence="9 10">GX21</strain>
    </source>
</reference>
<dbReference type="Gene3D" id="1.10.287.130">
    <property type="match status" value="1"/>
</dbReference>
<evidence type="ECO:0000256" key="5">
    <source>
        <dbReference type="ARBA" id="ARBA00022777"/>
    </source>
</evidence>
<keyword evidence="10" id="KW-1185">Reference proteome</keyword>
<dbReference type="PROSITE" id="PS50109">
    <property type="entry name" value="HIS_KIN"/>
    <property type="match status" value="1"/>
</dbReference>
<keyword evidence="9" id="KW-0547">Nucleotide-binding</keyword>
<keyword evidence="7" id="KW-1133">Transmembrane helix</keyword>
<dbReference type="AlphaFoldDB" id="A0ABD6A3U2"/>
<dbReference type="EMBL" id="JBHTAT010000004">
    <property type="protein sequence ID" value="MFC7257204.1"/>
    <property type="molecule type" value="Genomic_DNA"/>
</dbReference>
<dbReference type="InterPro" id="IPR036097">
    <property type="entry name" value="HisK_dim/P_sf"/>
</dbReference>
<dbReference type="GO" id="GO:0000160">
    <property type="term" value="P:phosphorelay signal transduction system"/>
    <property type="evidence" value="ECO:0007669"/>
    <property type="project" value="UniProtKB-KW"/>
</dbReference>
<feature type="transmembrane region" description="Helical" evidence="7">
    <location>
        <begin position="201"/>
        <end position="221"/>
    </location>
</feature>
<dbReference type="Pfam" id="PF16927">
    <property type="entry name" value="HisKA_7TM"/>
    <property type="match status" value="1"/>
</dbReference>
<evidence type="ECO:0000256" key="2">
    <source>
        <dbReference type="ARBA" id="ARBA00012438"/>
    </source>
</evidence>
<feature type="domain" description="Histidine kinase" evidence="8">
    <location>
        <begin position="344"/>
        <end position="536"/>
    </location>
</feature>
<keyword evidence="7" id="KW-0472">Membrane</keyword>
<accession>A0ABD6A3U2</accession>
<keyword evidence="3" id="KW-0597">Phosphoprotein</keyword>
<dbReference type="GeneID" id="96955497"/>
<feature type="transmembrane region" description="Helical" evidence="7">
    <location>
        <begin position="38"/>
        <end position="58"/>
    </location>
</feature>
<dbReference type="Proteomes" id="UP001596434">
    <property type="component" value="Unassembled WGS sequence"/>
</dbReference>
<sequence length="542" mass="59557">MSYLYLAHLSVFAVSALLCFGSIPRARAITHDGTREGFVAILLTCGLWAVGYLGYFLLPTPGVKVASYTFGLIAALACVGAWLYFSAAYTGRSPRQVPYRRLIVGGFLGIVLVKVTNPIHQLYFTTEWVTEPFPHLGLHQGVLHWVILAISYVVIGISFFMLLERFYHAGTSARPLVALVGITALPIAFNIYGALESSLLPIWYEPFGVAIFAVGTLFVYFERFEAIQFAGGTATPTIFLDQDWTIREVNQAAKNIFPELAGATGRSLDTILPEAAEAATDGNTDPIPISHDGSPRYHQVSTSSISTAEAVTGHVITLTDVSEREQYRRRLERQNERLEQFANIVSHDLRNPLSVAEGYLEFARETGEKEHFDRVATAHDRMLELIEDLLELARSGMDIGETDTIELADLVHDCWELIASEEATVTVEEDPLMSVVADQDRLRELFENLFRNAIEHGGSDVAIQVGTLPDESGFYVEDTGPGIPQADREDVFEPGYSTSEDGTGFGLAIVKEIVDAHGWEIRVTDGTDGGARFEITGVEIAA</sequence>
<dbReference type="InterPro" id="IPR031621">
    <property type="entry name" value="HisKA_7TM"/>
</dbReference>
<dbReference type="Pfam" id="PF02518">
    <property type="entry name" value="HATPase_c"/>
    <property type="match status" value="1"/>
</dbReference>